<proteinExistence type="predicted"/>
<dbReference type="KEGG" id="scya:EJ357_22700"/>
<dbReference type="Proteomes" id="UP000280298">
    <property type="component" value="Chromosome"/>
</dbReference>
<evidence type="ECO:0000313" key="3">
    <source>
        <dbReference type="Proteomes" id="UP000280298"/>
    </source>
</evidence>
<gene>
    <name evidence="2" type="ORF">EJ357_22700</name>
</gene>
<evidence type="ECO:0008006" key="4">
    <source>
        <dbReference type="Google" id="ProtNLM"/>
    </source>
</evidence>
<feature type="region of interest" description="Disordered" evidence="1">
    <location>
        <begin position="256"/>
        <end position="287"/>
    </location>
</feature>
<sequence length="885" mass="96203">MTAEQPPLTADPDVIRTWLTHLYAGCPGFVSICSDADGWAGRRFATDEAGLAAATKYAVGIDGRKPQGIYAQVTTLREHPPIGPDGKQGRGGEDLAHGLTYLWADGDFGTIGHKPGPDDLAAPPDADAVVKVVAESPMPDPSGWTNSGGGYNPAWLLAEAHIIGDEDDRARAKELTMGVQAILAAQAYQYGWSWDSEVGNLDRLMKLPGTVNRKEGLERPTSIGPGDGTVYDIRDVAALVAEHAPAAREILEQAAREKQERKRQRLGLPAPAPRRPRPAGWQQPTGDGPLDILAATLRFADVLEPHGFTYEGTHSDGRERWKRPTVGGDSSSSAYSLLCDDHVAVNWSERSDLPVGAQPAGRKLTIGNLWAHLNYGGDVSEAASDILRAAAGRDSRGAAGSLPGTVLDEVRRRCIREDVKPPRLEEGVNWDDLSEPPDEPDESAGPAKPSGLLPEEFYARREELRHIRQAGHSRNRSGDVAVLATLTRLSALVSHYIRADTGVAGHASLNLFGGLIGPSGIGKSTGVEVAELLLPTPQGLDFRDGLPIGSGEGMAEVFIDVVEEETGEVNSRGKAITHRVRRQVRHNAFFYVDEGASLTRLMKERSGSTLGEALRSAAVGQTLGQTNASKETSRYIPKGSYSMGVLVGFQPETVAPLFEEVGEGTPQRFLWLQVIDPSIPDEQPPWPGELLAWRTAVDVEAPTLISFDEEIRTELRRADLAKARGEIPVAELNPLDSHAPLMRVKVASLLAVLTGRLHVTGDDWQLADMVWQASCATRDAVLEDIERQWREEQEKRTQARIFEEVRVEQAKISAENERSDKAVLRIATRIAHYVQGGELNTRKALRARFSGRDKKHINDAIAYAELREWVTDRDGRLAAGPIAPE</sequence>
<protein>
    <recommendedName>
        <fullName evidence="4">DUF3987 domain-containing protein</fullName>
    </recommendedName>
</protein>
<reference evidence="2 3" key="1">
    <citation type="journal article" date="2019" name="Int. J. Syst. Evol. Microbiol.">
        <title>Streptomyces cyaneochromogenes sp. nov., a blue pigment-producing actinomycete from manganese-contaminated soil.</title>
        <authorList>
            <person name="Tang X."/>
            <person name="Zhao J."/>
            <person name="Li K."/>
            <person name="Chen Z."/>
            <person name="Sun Y."/>
            <person name="Gao J."/>
        </authorList>
    </citation>
    <scope>NUCLEOTIDE SEQUENCE [LARGE SCALE GENOMIC DNA]</scope>
    <source>
        <strain evidence="2 3">MK-45</strain>
    </source>
</reference>
<dbReference type="AlphaFoldDB" id="A0A3S9MA17"/>
<evidence type="ECO:0000256" key="1">
    <source>
        <dbReference type="SAM" id="MobiDB-lite"/>
    </source>
</evidence>
<organism evidence="2 3">
    <name type="scientific">Streptomyces cyaneochromogenes</name>
    <dbReference type="NCBI Taxonomy" id="2496836"/>
    <lineage>
        <taxon>Bacteria</taxon>
        <taxon>Bacillati</taxon>
        <taxon>Actinomycetota</taxon>
        <taxon>Actinomycetes</taxon>
        <taxon>Kitasatosporales</taxon>
        <taxon>Streptomycetaceae</taxon>
        <taxon>Streptomyces</taxon>
    </lineage>
</organism>
<keyword evidence="3" id="KW-1185">Reference proteome</keyword>
<name>A0A3S9MA17_9ACTN</name>
<dbReference type="RefSeq" id="WP_126393410.1">
    <property type="nucleotide sequence ID" value="NZ_CP034539.1"/>
</dbReference>
<accession>A0A3S9MA17</accession>
<evidence type="ECO:0000313" key="2">
    <source>
        <dbReference type="EMBL" id="AZQ35943.1"/>
    </source>
</evidence>
<dbReference type="EMBL" id="CP034539">
    <property type="protein sequence ID" value="AZQ35943.1"/>
    <property type="molecule type" value="Genomic_DNA"/>
</dbReference>
<feature type="region of interest" description="Disordered" evidence="1">
    <location>
        <begin position="425"/>
        <end position="452"/>
    </location>
</feature>
<dbReference type="OrthoDB" id="9763644at2"/>
<feature type="compositionally biased region" description="Acidic residues" evidence="1">
    <location>
        <begin position="428"/>
        <end position="442"/>
    </location>
</feature>